<dbReference type="EC" id="2.7.11.1" evidence="1"/>
<dbReference type="EMBL" id="JADEWB010000105">
    <property type="protein sequence ID" value="MBE9237606.1"/>
    <property type="molecule type" value="Genomic_DNA"/>
</dbReference>
<proteinExistence type="predicted"/>
<dbReference type="InterPro" id="IPR000719">
    <property type="entry name" value="Prot_kinase_dom"/>
</dbReference>
<keyword evidence="12" id="KW-1185">Reference proteome</keyword>
<feature type="domain" description="Protein kinase" evidence="10">
    <location>
        <begin position="13"/>
        <end position="215"/>
    </location>
</feature>
<evidence type="ECO:0000256" key="2">
    <source>
        <dbReference type="ARBA" id="ARBA00022527"/>
    </source>
</evidence>
<evidence type="ECO:0000256" key="1">
    <source>
        <dbReference type="ARBA" id="ARBA00012513"/>
    </source>
</evidence>
<comment type="caution">
    <text evidence="11">The sequence shown here is derived from an EMBL/GenBank/DDBJ whole genome shotgun (WGS) entry which is preliminary data.</text>
</comment>
<feature type="binding site" evidence="9">
    <location>
        <position position="42"/>
    </location>
    <ligand>
        <name>ATP</name>
        <dbReference type="ChEBI" id="CHEBI:30616"/>
    </ligand>
</feature>
<keyword evidence="2 11" id="KW-0723">Serine/threonine-protein kinase</keyword>
<dbReference type="SMART" id="SM00220">
    <property type="entry name" value="S_TKc"/>
    <property type="match status" value="1"/>
</dbReference>
<keyword evidence="4 9" id="KW-0547">Nucleotide-binding</keyword>
<keyword evidence="6 9" id="KW-0067">ATP-binding</keyword>
<accession>A0ABR9VGI9</accession>
<dbReference type="RefSeq" id="WP_193943408.1">
    <property type="nucleotide sequence ID" value="NZ_JADEWB010000105.1"/>
</dbReference>
<evidence type="ECO:0000313" key="12">
    <source>
        <dbReference type="Proteomes" id="UP000606776"/>
    </source>
</evidence>
<keyword evidence="5 11" id="KW-0418">Kinase</keyword>
<dbReference type="CDD" id="cd14014">
    <property type="entry name" value="STKc_PknB_like"/>
    <property type="match status" value="1"/>
</dbReference>
<reference evidence="11 12" key="1">
    <citation type="submission" date="2020-10" db="EMBL/GenBank/DDBJ databases">
        <authorList>
            <person name="Castelo-Branco R."/>
            <person name="Eusebio N."/>
            <person name="Adriana R."/>
            <person name="Vieira A."/>
            <person name="Brugerolle De Fraissinette N."/>
            <person name="Rezende De Castro R."/>
            <person name="Schneider M.P."/>
            <person name="Vasconcelos V."/>
            <person name="Leao P.N."/>
        </authorList>
    </citation>
    <scope>NUCLEOTIDE SEQUENCE [LARGE SCALE GENOMIC DNA]</scope>
    <source>
        <strain evidence="11 12">LEGE 00250</strain>
    </source>
</reference>
<comment type="catalytic activity">
    <reaction evidence="8">
        <text>L-seryl-[protein] + ATP = O-phospho-L-seryl-[protein] + ADP + H(+)</text>
        <dbReference type="Rhea" id="RHEA:17989"/>
        <dbReference type="Rhea" id="RHEA-COMP:9863"/>
        <dbReference type="Rhea" id="RHEA-COMP:11604"/>
        <dbReference type="ChEBI" id="CHEBI:15378"/>
        <dbReference type="ChEBI" id="CHEBI:29999"/>
        <dbReference type="ChEBI" id="CHEBI:30616"/>
        <dbReference type="ChEBI" id="CHEBI:83421"/>
        <dbReference type="ChEBI" id="CHEBI:456216"/>
        <dbReference type="EC" id="2.7.11.1"/>
    </reaction>
</comment>
<evidence type="ECO:0000256" key="5">
    <source>
        <dbReference type="ARBA" id="ARBA00022777"/>
    </source>
</evidence>
<evidence type="ECO:0000256" key="9">
    <source>
        <dbReference type="PROSITE-ProRule" id="PRU10141"/>
    </source>
</evidence>
<dbReference type="PROSITE" id="PS00107">
    <property type="entry name" value="PROTEIN_KINASE_ATP"/>
    <property type="match status" value="1"/>
</dbReference>
<comment type="catalytic activity">
    <reaction evidence="7">
        <text>L-threonyl-[protein] + ATP = O-phospho-L-threonyl-[protein] + ADP + H(+)</text>
        <dbReference type="Rhea" id="RHEA:46608"/>
        <dbReference type="Rhea" id="RHEA-COMP:11060"/>
        <dbReference type="Rhea" id="RHEA-COMP:11605"/>
        <dbReference type="ChEBI" id="CHEBI:15378"/>
        <dbReference type="ChEBI" id="CHEBI:30013"/>
        <dbReference type="ChEBI" id="CHEBI:30616"/>
        <dbReference type="ChEBI" id="CHEBI:61977"/>
        <dbReference type="ChEBI" id="CHEBI:456216"/>
        <dbReference type="EC" id="2.7.11.1"/>
    </reaction>
</comment>
<name>A0ABR9VGI9_9CYAN</name>
<evidence type="ECO:0000256" key="8">
    <source>
        <dbReference type="ARBA" id="ARBA00048679"/>
    </source>
</evidence>
<evidence type="ECO:0000259" key="10">
    <source>
        <dbReference type="PROSITE" id="PS50011"/>
    </source>
</evidence>
<dbReference type="PANTHER" id="PTHR24363:SF0">
    <property type="entry name" value="SERINE_THREONINE KINASE LIKE DOMAIN CONTAINING 1"/>
    <property type="match status" value="1"/>
</dbReference>
<keyword evidence="3" id="KW-0808">Transferase</keyword>
<gene>
    <name evidence="11" type="ORF">IQ227_16630</name>
</gene>
<dbReference type="Gene3D" id="1.10.510.10">
    <property type="entry name" value="Transferase(Phosphotransferase) domain 1"/>
    <property type="match status" value="1"/>
</dbReference>
<evidence type="ECO:0000256" key="7">
    <source>
        <dbReference type="ARBA" id="ARBA00047899"/>
    </source>
</evidence>
<dbReference type="Pfam" id="PF00069">
    <property type="entry name" value="Pkinase"/>
    <property type="match status" value="1"/>
</dbReference>
<evidence type="ECO:0000256" key="6">
    <source>
        <dbReference type="ARBA" id="ARBA00022840"/>
    </source>
</evidence>
<dbReference type="GO" id="GO:0004674">
    <property type="term" value="F:protein serine/threonine kinase activity"/>
    <property type="evidence" value="ECO:0007669"/>
    <property type="project" value="UniProtKB-KW"/>
</dbReference>
<dbReference type="InterPro" id="IPR017441">
    <property type="entry name" value="Protein_kinase_ATP_BS"/>
</dbReference>
<dbReference type="PROSITE" id="PS50011">
    <property type="entry name" value="PROTEIN_KINASE_DOM"/>
    <property type="match status" value="1"/>
</dbReference>
<evidence type="ECO:0000313" key="11">
    <source>
        <dbReference type="EMBL" id="MBE9237606.1"/>
    </source>
</evidence>
<dbReference type="SUPFAM" id="SSF56112">
    <property type="entry name" value="Protein kinase-like (PK-like)"/>
    <property type="match status" value="1"/>
</dbReference>
<dbReference type="Proteomes" id="UP000606776">
    <property type="component" value="Unassembled WGS sequence"/>
</dbReference>
<evidence type="ECO:0000256" key="3">
    <source>
        <dbReference type="ARBA" id="ARBA00022679"/>
    </source>
</evidence>
<dbReference type="PANTHER" id="PTHR24363">
    <property type="entry name" value="SERINE/THREONINE PROTEIN KINASE"/>
    <property type="match status" value="1"/>
</dbReference>
<organism evidence="11 12">
    <name type="scientific">Sphaerospermopsis aphanizomenoides LEGE 00250</name>
    <dbReference type="NCBI Taxonomy" id="2777972"/>
    <lineage>
        <taxon>Bacteria</taxon>
        <taxon>Bacillati</taxon>
        <taxon>Cyanobacteriota</taxon>
        <taxon>Cyanophyceae</taxon>
        <taxon>Nostocales</taxon>
        <taxon>Aphanizomenonaceae</taxon>
        <taxon>Sphaerospermopsis</taxon>
        <taxon>Sphaerospermopsis aphanizomenoides</taxon>
    </lineage>
</organism>
<sequence>MKLQSNSIIQNRYKIINHLGSGGFGETYLCEDLQNHNQCAIKLLQDIDSDMISRFEQEAQTLKKLSDECEKIPKFFDFFEDDNEYYIVQEYINGLTIKEKMYDWNEQELVNFLQEILEILEFVHKKGIIHRDIKPSNIMRRDDGKLFLIDFGIVKQVSHSGAVSTTVPWGTPGYRPSEQERGHPKFCSDIYAIGIIAVESITGNSSPFPTDPNTL</sequence>
<evidence type="ECO:0000256" key="4">
    <source>
        <dbReference type="ARBA" id="ARBA00022741"/>
    </source>
</evidence>
<dbReference type="InterPro" id="IPR011009">
    <property type="entry name" value="Kinase-like_dom_sf"/>
</dbReference>
<protein>
    <recommendedName>
        <fullName evidence="1">non-specific serine/threonine protein kinase</fullName>
        <ecNumber evidence="1">2.7.11.1</ecNumber>
    </recommendedName>
</protein>